<evidence type="ECO:0000313" key="4">
    <source>
        <dbReference type="Proteomes" id="UP000188318"/>
    </source>
</evidence>
<dbReference type="Pfam" id="PF00106">
    <property type="entry name" value="adh_short"/>
    <property type="match status" value="1"/>
</dbReference>
<evidence type="ECO:0000259" key="2">
    <source>
        <dbReference type="SMART" id="SM00822"/>
    </source>
</evidence>
<dbReference type="InterPro" id="IPR036291">
    <property type="entry name" value="NAD(P)-bd_dom_sf"/>
</dbReference>
<dbReference type="AlphaFoldDB" id="A0A1R3RSX3"/>
<proteinExistence type="inferred from homology"/>
<sequence>MDSTVYLISGANRGIGRAFVTKYISYTNVVVVACVRNPLDETSTSLHDLRKGEGSRLIIVQTDLADESSIKAAMQSLSRDGIDKIDVLIANAALGGRVGPLIETTQENFRQHMEVNAWALVALFRAALPFLKKSPSPKFVSISSFGASHAGIPVLTDVPIGLYAASKSLGNFLVRRLSIEHRDICSFNLAPGFVATTMANSAGGDREDGPAGAMLKILPLISPAESVGAMTKIINIATLDRHSGRFLNYSGEEIPW</sequence>
<feature type="domain" description="Ketoreductase" evidence="2">
    <location>
        <begin position="4"/>
        <end position="213"/>
    </location>
</feature>
<dbReference type="InterPro" id="IPR051468">
    <property type="entry name" value="Fungal_SecMetab_SDRs"/>
</dbReference>
<dbReference type="OrthoDB" id="9876299at2759"/>
<organism evidence="3 4">
    <name type="scientific">Aspergillus carbonarius (strain ITEM 5010)</name>
    <dbReference type="NCBI Taxonomy" id="602072"/>
    <lineage>
        <taxon>Eukaryota</taxon>
        <taxon>Fungi</taxon>
        <taxon>Dikarya</taxon>
        <taxon>Ascomycota</taxon>
        <taxon>Pezizomycotina</taxon>
        <taxon>Eurotiomycetes</taxon>
        <taxon>Eurotiomycetidae</taxon>
        <taxon>Eurotiales</taxon>
        <taxon>Aspergillaceae</taxon>
        <taxon>Aspergillus</taxon>
        <taxon>Aspergillus subgen. Circumdati</taxon>
    </lineage>
</organism>
<dbReference type="PANTHER" id="PTHR43544">
    <property type="entry name" value="SHORT-CHAIN DEHYDROGENASE/REDUCTASE"/>
    <property type="match status" value="1"/>
</dbReference>
<dbReference type="VEuPathDB" id="FungiDB:ASPCADRAFT_4207"/>
<dbReference type="SMART" id="SM00822">
    <property type="entry name" value="PKS_KR"/>
    <property type="match status" value="1"/>
</dbReference>
<protein>
    <recommendedName>
        <fullName evidence="2">Ketoreductase domain-containing protein</fullName>
    </recommendedName>
</protein>
<keyword evidence="4" id="KW-1185">Reference proteome</keyword>
<dbReference type="Proteomes" id="UP000188318">
    <property type="component" value="Unassembled WGS sequence"/>
</dbReference>
<dbReference type="InterPro" id="IPR057326">
    <property type="entry name" value="KR_dom"/>
</dbReference>
<dbReference type="GO" id="GO:0016491">
    <property type="term" value="F:oxidoreductase activity"/>
    <property type="evidence" value="ECO:0007669"/>
    <property type="project" value="TreeGrafter"/>
</dbReference>
<dbReference type="EMBL" id="KV907497">
    <property type="protein sequence ID" value="OOF97599.1"/>
    <property type="molecule type" value="Genomic_DNA"/>
</dbReference>
<accession>A0A1R3RSX3</accession>
<evidence type="ECO:0000256" key="1">
    <source>
        <dbReference type="ARBA" id="ARBA00006484"/>
    </source>
</evidence>
<dbReference type="InterPro" id="IPR002347">
    <property type="entry name" value="SDR_fam"/>
</dbReference>
<dbReference type="SUPFAM" id="SSF51735">
    <property type="entry name" value="NAD(P)-binding Rossmann-fold domains"/>
    <property type="match status" value="1"/>
</dbReference>
<gene>
    <name evidence="3" type="ORF">ASPCADRAFT_4207</name>
</gene>
<evidence type="ECO:0000313" key="3">
    <source>
        <dbReference type="EMBL" id="OOF97599.1"/>
    </source>
</evidence>
<dbReference type="GO" id="GO:0005737">
    <property type="term" value="C:cytoplasm"/>
    <property type="evidence" value="ECO:0007669"/>
    <property type="project" value="TreeGrafter"/>
</dbReference>
<name>A0A1R3RSX3_ASPC5</name>
<reference evidence="4" key="1">
    <citation type="journal article" date="2017" name="Genome Biol.">
        <title>Comparative genomics reveals high biological diversity and specific adaptations in the industrially and medically important fungal genus Aspergillus.</title>
        <authorList>
            <person name="de Vries R.P."/>
            <person name="Riley R."/>
            <person name="Wiebenga A."/>
            <person name="Aguilar-Osorio G."/>
            <person name="Amillis S."/>
            <person name="Uchima C.A."/>
            <person name="Anderluh G."/>
            <person name="Asadollahi M."/>
            <person name="Askin M."/>
            <person name="Barry K."/>
            <person name="Battaglia E."/>
            <person name="Bayram O."/>
            <person name="Benocci T."/>
            <person name="Braus-Stromeyer S.A."/>
            <person name="Caldana C."/>
            <person name="Canovas D."/>
            <person name="Cerqueira G.C."/>
            <person name="Chen F."/>
            <person name="Chen W."/>
            <person name="Choi C."/>
            <person name="Clum A."/>
            <person name="Dos Santos R.A."/>
            <person name="Damasio A.R."/>
            <person name="Diallinas G."/>
            <person name="Emri T."/>
            <person name="Fekete E."/>
            <person name="Flipphi M."/>
            <person name="Freyberg S."/>
            <person name="Gallo A."/>
            <person name="Gournas C."/>
            <person name="Habgood R."/>
            <person name="Hainaut M."/>
            <person name="Harispe M.L."/>
            <person name="Henrissat B."/>
            <person name="Hilden K.S."/>
            <person name="Hope R."/>
            <person name="Hossain A."/>
            <person name="Karabika E."/>
            <person name="Karaffa L."/>
            <person name="Karanyi Z."/>
            <person name="Krasevec N."/>
            <person name="Kuo A."/>
            <person name="Kusch H."/>
            <person name="LaButti K."/>
            <person name="Lagendijk E.L."/>
            <person name="Lapidus A."/>
            <person name="Levasseur A."/>
            <person name="Lindquist E."/>
            <person name="Lipzen A."/>
            <person name="Logrieco A.F."/>
            <person name="MacCabe A."/>
            <person name="Maekelae M.R."/>
            <person name="Malavazi I."/>
            <person name="Melin P."/>
            <person name="Meyer V."/>
            <person name="Mielnichuk N."/>
            <person name="Miskei M."/>
            <person name="Molnar A.P."/>
            <person name="Mule G."/>
            <person name="Ngan C.Y."/>
            <person name="Orejas M."/>
            <person name="Orosz E."/>
            <person name="Ouedraogo J.P."/>
            <person name="Overkamp K.M."/>
            <person name="Park H.-S."/>
            <person name="Perrone G."/>
            <person name="Piumi F."/>
            <person name="Punt P.J."/>
            <person name="Ram A.F."/>
            <person name="Ramon A."/>
            <person name="Rauscher S."/>
            <person name="Record E."/>
            <person name="Riano-Pachon D.M."/>
            <person name="Robert V."/>
            <person name="Roehrig J."/>
            <person name="Ruller R."/>
            <person name="Salamov A."/>
            <person name="Salih N.S."/>
            <person name="Samson R.A."/>
            <person name="Sandor E."/>
            <person name="Sanguinetti M."/>
            <person name="Schuetze T."/>
            <person name="Sepcic K."/>
            <person name="Shelest E."/>
            <person name="Sherlock G."/>
            <person name="Sophianopoulou V."/>
            <person name="Squina F.M."/>
            <person name="Sun H."/>
            <person name="Susca A."/>
            <person name="Todd R.B."/>
            <person name="Tsang A."/>
            <person name="Unkles S.E."/>
            <person name="van de Wiele N."/>
            <person name="van Rossen-Uffink D."/>
            <person name="Oliveira J.V."/>
            <person name="Vesth T.C."/>
            <person name="Visser J."/>
            <person name="Yu J.-H."/>
            <person name="Zhou M."/>
            <person name="Andersen M.R."/>
            <person name="Archer D.B."/>
            <person name="Baker S.E."/>
            <person name="Benoit I."/>
            <person name="Brakhage A.A."/>
            <person name="Braus G.H."/>
            <person name="Fischer R."/>
            <person name="Frisvad J.C."/>
            <person name="Goldman G.H."/>
            <person name="Houbraken J."/>
            <person name="Oakley B."/>
            <person name="Pocsi I."/>
            <person name="Scazzocchio C."/>
            <person name="Seiboth B."/>
            <person name="vanKuyk P.A."/>
            <person name="Wortman J."/>
            <person name="Dyer P.S."/>
            <person name="Grigoriev I.V."/>
        </authorList>
    </citation>
    <scope>NUCLEOTIDE SEQUENCE [LARGE SCALE GENOMIC DNA]</scope>
    <source>
        <strain evidence="4">ITEM 5010</strain>
    </source>
</reference>
<dbReference type="PANTHER" id="PTHR43544:SF26">
    <property type="entry name" value="SHORT CHAIN DEHYDROGENASE_REDUCTASE FAMILY OXIDOREDUCTASE (JCVI)"/>
    <property type="match status" value="1"/>
</dbReference>
<dbReference type="Gene3D" id="3.40.50.720">
    <property type="entry name" value="NAD(P)-binding Rossmann-like Domain"/>
    <property type="match status" value="1"/>
</dbReference>
<comment type="similarity">
    <text evidence="1">Belongs to the short-chain dehydrogenases/reductases (SDR) family.</text>
</comment>
<dbReference type="OMA" id="QPKFIYI"/>
<dbReference type="PRINTS" id="PR00081">
    <property type="entry name" value="GDHRDH"/>
</dbReference>